<gene>
    <name evidence="1" type="ORF">F4559_006446</name>
</gene>
<dbReference type="EMBL" id="JACHJS010000001">
    <property type="protein sequence ID" value="MBB4969087.1"/>
    <property type="molecule type" value="Genomic_DNA"/>
</dbReference>
<evidence type="ECO:0000313" key="1">
    <source>
        <dbReference type="EMBL" id="MBB4969087.1"/>
    </source>
</evidence>
<accession>A0A7W7TAL0</accession>
<reference evidence="1 2" key="1">
    <citation type="submission" date="2020-08" db="EMBL/GenBank/DDBJ databases">
        <title>Sequencing the genomes of 1000 actinobacteria strains.</title>
        <authorList>
            <person name="Klenk H.-P."/>
        </authorList>
    </citation>
    <scope>NUCLEOTIDE SEQUENCE [LARGE SCALE GENOMIC DNA]</scope>
    <source>
        <strain evidence="1 2">DSM 45084</strain>
    </source>
</reference>
<name>A0A7W7TAL0_9PSEU</name>
<comment type="caution">
    <text evidence="1">The sequence shown here is derived from an EMBL/GenBank/DDBJ whole genome shotgun (WGS) entry which is preliminary data.</text>
</comment>
<evidence type="ECO:0000313" key="2">
    <source>
        <dbReference type="Proteomes" id="UP000542674"/>
    </source>
</evidence>
<dbReference type="AlphaFoldDB" id="A0A7W7TAL0"/>
<dbReference type="Proteomes" id="UP000542674">
    <property type="component" value="Unassembled WGS sequence"/>
</dbReference>
<keyword evidence="2" id="KW-1185">Reference proteome</keyword>
<sequence length="107" mass="11928">MQIPAVLLPHTITLRRYLGTGPYGDVHADPVVIRRTFVEDRRRLVRSSTGEEVVSETTVRARPDVHVPVGSLVTVWAGTPHERNARVITANLFDHPSSWSHVEVALT</sequence>
<proteinExistence type="predicted"/>
<organism evidence="1 2">
    <name type="scientific">Saccharothrix violaceirubra</name>
    <dbReference type="NCBI Taxonomy" id="413306"/>
    <lineage>
        <taxon>Bacteria</taxon>
        <taxon>Bacillati</taxon>
        <taxon>Actinomycetota</taxon>
        <taxon>Actinomycetes</taxon>
        <taxon>Pseudonocardiales</taxon>
        <taxon>Pseudonocardiaceae</taxon>
        <taxon>Saccharothrix</taxon>
    </lineage>
</organism>
<protein>
    <recommendedName>
        <fullName evidence="3">Head-to-tail stopper</fullName>
    </recommendedName>
</protein>
<evidence type="ECO:0008006" key="3">
    <source>
        <dbReference type="Google" id="ProtNLM"/>
    </source>
</evidence>
<dbReference type="RefSeq" id="WP_184674795.1">
    <property type="nucleotide sequence ID" value="NZ_BAABAI010000043.1"/>
</dbReference>